<reference evidence="3" key="1">
    <citation type="submission" date="2022-07" db="EMBL/GenBank/DDBJ databases">
        <title>Isolation, identification, and degradation of a PFOSA degrading strain from sewage treatment plant.</title>
        <authorList>
            <person name="Zhang L."/>
            <person name="Huo Y."/>
        </authorList>
    </citation>
    <scope>NUCLEOTIDE SEQUENCE</scope>
    <source>
        <strain evidence="3">C1</strain>
    </source>
</reference>
<feature type="domain" description="AB hydrolase-1" evidence="2">
    <location>
        <begin position="38"/>
        <end position="277"/>
    </location>
</feature>
<name>A0ABY5IW67_9FLAO</name>
<feature type="chain" id="PRO_5046761451" evidence="1">
    <location>
        <begin position="23"/>
        <end position="286"/>
    </location>
</feature>
<dbReference type="Pfam" id="PF12697">
    <property type="entry name" value="Abhydrolase_6"/>
    <property type="match status" value="1"/>
</dbReference>
<evidence type="ECO:0000313" key="3">
    <source>
        <dbReference type="EMBL" id="UUC46904.1"/>
    </source>
</evidence>
<evidence type="ECO:0000313" key="4">
    <source>
        <dbReference type="Proteomes" id="UP001059844"/>
    </source>
</evidence>
<keyword evidence="4" id="KW-1185">Reference proteome</keyword>
<evidence type="ECO:0000256" key="1">
    <source>
        <dbReference type="SAM" id="SignalP"/>
    </source>
</evidence>
<feature type="signal peptide" evidence="1">
    <location>
        <begin position="1"/>
        <end position="22"/>
    </location>
</feature>
<sequence>MKNLMLTLLLLLLLFSLSTVNAQQKAFEVKVTGKGQPIILIPGYSCSGAVWKETADHLKNNYQLHILTIAGYAGVKPIEDPVLQTVHDQLIQYVKDNKLNKPILIGHSLGAFMSLWVSSSQPDLFGKIICVDGVPFISALTKPETTVASIKEDPRFNKEAVINNFKAIPSEGYVTNMTKMMLYQVRDTARAKQIAEWSFAGDRRTLGSTIVEMSLTDLRTDIAKIKSPTLILTSLFNTKENSEKIYKEQYAALPNKTIQVADSKHFIMYDAPEWFYNAIDNFLNQK</sequence>
<dbReference type="Gene3D" id="3.40.50.1820">
    <property type="entry name" value="alpha/beta hydrolase"/>
    <property type="match status" value="1"/>
</dbReference>
<dbReference type="PANTHER" id="PTHR43194">
    <property type="entry name" value="HYDROLASE ALPHA/BETA FOLD FAMILY"/>
    <property type="match status" value="1"/>
</dbReference>
<dbReference type="InterPro" id="IPR029058">
    <property type="entry name" value="AB_hydrolase_fold"/>
</dbReference>
<protein>
    <submittedName>
        <fullName evidence="3">Alpha/beta hydrolase</fullName>
    </submittedName>
</protein>
<proteinExistence type="predicted"/>
<dbReference type="EMBL" id="CP101751">
    <property type="protein sequence ID" value="UUC46904.1"/>
    <property type="molecule type" value="Genomic_DNA"/>
</dbReference>
<dbReference type="SUPFAM" id="SSF53474">
    <property type="entry name" value="alpha/beta-Hydrolases"/>
    <property type="match status" value="1"/>
</dbReference>
<keyword evidence="1" id="KW-0732">Signal</keyword>
<dbReference type="GO" id="GO:0016787">
    <property type="term" value="F:hydrolase activity"/>
    <property type="evidence" value="ECO:0007669"/>
    <property type="project" value="UniProtKB-KW"/>
</dbReference>
<dbReference type="InterPro" id="IPR050228">
    <property type="entry name" value="Carboxylesterase_BioH"/>
</dbReference>
<dbReference type="RefSeq" id="WP_256552557.1">
    <property type="nucleotide sequence ID" value="NZ_CP101751.1"/>
</dbReference>
<accession>A0ABY5IW67</accession>
<dbReference type="Proteomes" id="UP001059844">
    <property type="component" value="Chromosome"/>
</dbReference>
<organism evidence="3 4">
    <name type="scientific">Flavobacterium cerinum</name>
    <dbReference type="NCBI Taxonomy" id="2502784"/>
    <lineage>
        <taxon>Bacteria</taxon>
        <taxon>Pseudomonadati</taxon>
        <taxon>Bacteroidota</taxon>
        <taxon>Flavobacteriia</taxon>
        <taxon>Flavobacteriales</taxon>
        <taxon>Flavobacteriaceae</taxon>
        <taxon>Flavobacterium</taxon>
    </lineage>
</organism>
<evidence type="ECO:0000259" key="2">
    <source>
        <dbReference type="Pfam" id="PF12697"/>
    </source>
</evidence>
<dbReference type="PANTHER" id="PTHR43194:SF2">
    <property type="entry name" value="PEROXISOMAL MEMBRANE PROTEIN LPX1"/>
    <property type="match status" value="1"/>
</dbReference>
<dbReference type="InterPro" id="IPR000073">
    <property type="entry name" value="AB_hydrolase_1"/>
</dbReference>
<keyword evidence="3" id="KW-0378">Hydrolase</keyword>
<gene>
    <name evidence="3" type="ORF">NOX80_06820</name>
</gene>